<dbReference type="InterPro" id="IPR011006">
    <property type="entry name" value="CheY-like_superfamily"/>
</dbReference>
<comment type="caution">
    <text evidence="13">The sequence shown here is derived from an EMBL/GenBank/DDBJ whole genome shotgun (WGS) entry which is preliminary data.</text>
</comment>
<evidence type="ECO:0000256" key="8">
    <source>
        <dbReference type="ARBA" id="ARBA00023163"/>
    </source>
</evidence>
<dbReference type="InterPro" id="IPR018060">
    <property type="entry name" value="HTH_AraC"/>
</dbReference>
<feature type="domain" description="HTH araC/xylS-type" evidence="11">
    <location>
        <begin position="422"/>
        <end position="520"/>
    </location>
</feature>
<evidence type="ECO:0000313" key="14">
    <source>
        <dbReference type="Proteomes" id="UP000005384"/>
    </source>
</evidence>
<dbReference type="GO" id="GO:0005737">
    <property type="term" value="C:cytoplasm"/>
    <property type="evidence" value="ECO:0007669"/>
    <property type="project" value="UniProtKB-SubCell"/>
</dbReference>
<dbReference type="PATRIC" id="fig|742737.3.peg.1317"/>
<dbReference type="PROSITE" id="PS01124">
    <property type="entry name" value="HTH_ARAC_FAMILY_2"/>
    <property type="match status" value="1"/>
</dbReference>
<keyword evidence="5" id="KW-0902">Two-component regulatory system</keyword>
<dbReference type="AlphaFoldDB" id="G5ICX3"/>
<evidence type="ECO:0000259" key="12">
    <source>
        <dbReference type="PROSITE" id="PS50110"/>
    </source>
</evidence>
<comment type="function">
    <text evidence="9">May play the central regulatory role in sporulation. It may be an element of the effector pathway responsible for the activation of sporulation genes in response to nutritional stress. Spo0A may act in concert with spo0H (a sigma factor) to control the expression of some genes that are critical to the sporulation process.</text>
</comment>
<dbReference type="SUPFAM" id="SSF52172">
    <property type="entry name" value="CheY-like"/>
    <property type="match status" value="1"/>
</dbReference>
<keyword evidence="8" id="KW-0804">Transcription</keyword>
<dbReference type="GO" id="GO:0003700">
    <property type="term" value="F:DNA-binding transcription factor activity"/>
    <property type="evidence" value="ECO:0007669"/>
    <property type="project" value="InterPro"/>
</dbReference>
<evidence type="ECO:0000313" key="13">
    <source>
        <dbReference type="EMBL" id="EHI60744.1"/>
    </source>
</evidence>
<dbReference type="GO" id="GO:0000160">
    <property type="term" value="P:phosphorelay signal transduction system"/>
    <property type="evidence" value="ECO:0007669"/>
    <property type="project" value="UniProtKB-KW"/>
</dbReference>
<evidence type="ECO:0000256" key="5">
    <source>
        <dbReference type="ARBA" id="ARBA00023012"/>
    </source>
</evidence>
<dbReference type="Pfam" id="PF00072">
    <property type="entry name" value="Response_reg"/>
    <property type="match status" value="1"/>
</dbReference>
<keyword evidence="14" id="KW-1185">Reference proteome</keyword>
<dbReference type="InterPro" id="IPR041522">
    <property type="entry name" value="CdaR_GGDEF"/>
</dbReference>
<protein>
    <recommendedName>
        <fullName evidence="2">Stage 0 sporulation protein A homolog</fullName>
    </recommendedName>
</protein>
<proteinExistence type="predicted"/>
<name>G5ICX3_9FIRM</name>
<dbReference type="CDD" id="cd17536">
    <property type="entry name" value="REC_YesN-like"/>
    <property type="match status" value="1"/>
</dbReference>
<evidence type="ECO:0000259" key="11">
    <source>
        <dbReference type="PROSITE" id="PS01124"/>
    </source>
</evidence>
<dbReference type="SMART" id="SM00342">
    <property type="entry name" value="HTH_ARAC"/>
    <property type="match status" value="1"/>
</dbReference>
<dbReference type="OrthoDB" id="384217at2"/>
<keyword evidence="7" id="KW-0238">DNA-binding</keyword>
<dbReference type="HOGENOM" id="CLU_000445_5_0_9"/>
<dbReference type="InterPro" id="IPR001789">
    <property type="entry name" value="Sig_transdc_resp-reg_receiver"/>
</dbReference>
<dbReference type="SMART" id="SM00448">
    <property type="entry name" value="REC"/>
    <property type="match status" value="1"/>
</dbReference>
<reference evidence="13 14" key="1">
    <citation type="submission" date="2011-08" db="EMBL/GenBank/DDBJ databases">
        <title>The Genome Sequence of Clostridium hathewayi WAL-18680.</title>
        <authorList>
            <consortium name="The Broad Institute Genome Sequencing Platform"/>
            <person name="Earl A."/>
            <person name="Ward D."/>
            <person name="Feldgarden M."/>
            <person name="Gevers D."/>
            <person name="Finegold S.M."/>
            <person name="Summanen P.H."/>
            <person name="Molitoris D.R."/>
            <person name="Song M."/>
            <person name="Daigneault M."/>
            <person name="Allen-Vercoe E."/>
            <person name="Young S.K."/>
            <person name="Zeng Q."/>
            <person name="Gargeya S."/>
            <person name="Fitzgerald M."/>
            <person name="Haas B."/>
            <person name="Abouelleil A."/>
            <person name="Alvarado L."/>
            <person name="Arachchi H.M."/>
            <person name="Berlin A."/>
            <person name="Brown A."/>
            <person name="Chapman S.B."/>
            <person name="Chen Z."/>
            <person name="Dunbar C."/>
            <person name="Freedman E."/>
            <person name="Gearin G."/>
            <person name="Gellesch M."/>
            <person name="Goldberg J."/>
            <person name="Griggs A."/>
            <person name="Gujja S."/>
            <person name="Heiman D."/>
            <person name="Howarth C."/>
            <person name="Larson L."/>
            <person name="Lui A."/>
            <person name="MacDonald P.J.P."/>
            <person name="Montmayeur A."/>
            <person name="Murphy C."/>
            <person name="Neiman D."/>
            <person name="Pearson M."/>
            <person name="Priest M."/>
            <person name="Roberts A."/>
            <person name="Saif S."/>
            <person name="Shea T."/>
            <person name="Shenoy N."/>
            <person name="Sisk P."/>
            <person name="Stolte C."/>
            <person name="Sykes S."/>
            <person name="Wortman J."/>
            <person name="Nusbaum C."/>
            <person name="Birren B."/>
        </authorList>
    </citation>
    <scope>NUCLEOTIDE SEQUENCE [LARGE SCALE GENOMIC DNA]</scope>
    <source>
        <strain evidence="13 14">WAL-18680</strain>
    </source>
</reference>
<dbReference type="Gene3D" id="1.10.10.60">
    <property type="entry name" value="Homeodomain-like"/>
    <property type="match status" value="2"/>
</dbReference>
<dbReference type="PANTHER" id="PTHR42713:SF3">
    <property type="entry name" value="TRANSCRIPTIONAL REGULATORY PROTEIN HPTR"/>
    <property type="match status" value="1"/>
</dbReference>
<evidence type="ECO:0000256" key="4">
    <source>
        <dbReference type="ARBA" id="ARBA00022553"/>
    </source>
</evidence>
<evidence type="ECO:0000256" key="2">
    <source>
        <dbReference type="ARBA" id="ARBA00018672"/>
    </source>
</evidence>
<evidence type="ECO:0000256" key="9">
    <source>
        <dbReference type="ARBA" id="ARBA00024867"/>
    </source>
</evidence>
<keyword evidence="3" id="KW-0963">Cytoplasm</keyword>
<evidence type="ECO:0000256" key="3">
    <source>
        <dbReference type="ARBA" id="ARBA00022490"/>
    </source>
</evidence>
<keyword evidence="4 10" id="KW-0597">Phosphoprotein</keyword>
<dbReference type="Proteomes" id="UP000005384">
    <property type="component" value="Unassembled WGS sequence"/>
</dbReference>
<dbReference type="Pfam" id="PF12833">
    <property type="entry name" value="HTH_18"/>
    <property type="match status" value="1"/>
</dbReference>
<feature type="modified residue" description="4-aspartylphosphate" evidence="10">
    <location>
        <position position="55"/>
    </location>
</feature>
<feature type="domain" description="Response regulatory" evidence="12">
    <location>
        <begin position="3"/>
        <end position="120"/>
    </location>
</feature>
<evidence type="ECO:0000256" key="7">
    <source>
        <dbReference type="ARBA" id="ARBA00023125"/>
    </source>
</evidence>
<comment type="subcellular location">
    <subcellularLocation>
        <location evidence="1">Cytoplasm</location>
    </subcellularLocation>
</comment>
<dbReference type="RefSeq" id="WP_006779292.1">
    <property type="nucleotide sequence ID" value="NZ_CP040506.1"/>
</dbReference>
<dbReference type="Gene3D" id="3.40.50.2300">
    <property type="match status" value="1"/>
</dbReference>
<dbReference type="InterPro" id="IPR051552">
    <property type="entry name" value="HptR"/>
</dbReference>
<accession>G5ICX3</accession>
<evidence type="ECO:0000256" key="1">
    <source>
        <dbReference type="ARBA" id="ARBA00004496"/>
    </source>
</evidence>
<dbReference type="PROSITE" id="PS50110">
    <property type="entry name" value="RESPONSE_REGULATORY"/>
    <property type="match status" value="1"/>
</dbReference>
<keyword evidence="6" id="KW-0805">Transcription regulation</keyword>
<dbReference type="InterPro" id="IPR009057">
    <property type="entry name" value="Homeodomain-like_sf"/>
</dbReference>
<evidence type="ECO:0000256" key="6">
    <source>
        <dbReference type="ARBA" id="ARBA00023015"/>
    </source>
</evidence>
<dbReference type="PANTHER" id="PTHR42713">
    <property type="entry name" value="HISTIDINE KINASE-RELATED"/>
    <property type="match status" value="1"/>
</dbReference>
<dbReference type="EMBL" id="ADLN01000012">
    <property type="protein sequence ID" value="EHI60744.1"/>
    <property type="molecule type" value="Genomic_DNA"/>
</dbReference>
<organism evidence="13 14">
    <name type="scientific">Hungatella hathewayi WAL-18680</name>
    <dbReference type="NCBI Taxonomy" id="742737"/>
    <lineage>
        <taxon>Bacteria</taxon>
        <taxon>Bacillati</taxon>
        <taxon>Bacillota</taxon>
        <taxon>Clostridia</taxon>
        <taxon>Lachnospirales</taxon>
        <taxon>Lachnospiraceae</taxon>
        <taxon>Hungatella</taxon>
    </lineage>
</organism>
<evidence type="ECO:0000256" key="10">
    <source>
        <dbReference type="PROSITE-ProRule" id="PRU00169"/>
    </source>
</evidence>
<sequence length="528" mass="61328">MLKLMIVDDEANIRKGLREYISWDAWGIELAAEAENAEAALRIAAQVRPDILLTDIRMGNMDGIELTRRLKEMLPDLHVILLSGYSDIQYLQAALKMKVNEYLLKPAGADKIIEAVLKVKKEILDEREKWQENLKKEAFFDENITIVQLHFIDEIRKGAIVDANAIRNKAQLLKIPMEGPVYQIMLADVRRDVVEDGFKSGQELDMNFWQFVQKTNQIVRQFEGTFWCETGEELILFLVNGEEEEALGSVCASLAKALVDSLPDKQQMYIGIGNAVESPVDLWKSYDYAKSALMCSVWNPKQYILTERFPAISAGEIQNCRGKESGIIAELGLKKYEDAYVNLCELFDYYEEIHMDFGEMKKFCYQVWYFAMHLSPEGEVSEEPVFDEFRDFEELKKWMLQFWQRRFRGNDMAAMQYSELTRKTLRYIQAHYQEDITLQSLSKIVFASPNYLGKVFFTDVGCRMNDWLNRYRVERAKELLAGTDKKTYEIAEEVGFSGYKFFSVCFLRYEGCSARDYRNKCKEAKLSD</sequence>
<dbReference type="GO" id="GO:0043565">
    <property type="term" value="F:sequence-specific DNA binding"/>
    <property type="evidence" value="ECO:0007669"/>
    <property type="project" value="InterPro"/>
</dbReference>
<gene>
    <name evidence="13" type="ORF">HMPREF9473_01308</name>
</gene>
<dbReference type="Pfam" id="PF17853">
    <property type="entry name" value="GGDEF_2"/>
    <property type="match status" value="1"/>
</dbReference>
<dbReference type="SUPFAM" id="SSF46689">
    <property type="entry name" value="Homeodomain-like"/>
    <property type="match status" value="1"/>
</dbReference>